<keyword evidence="1" id="KW-0812">Transmembrane</keyword>
<reference evidence="2 3" key="1">
    <citation type="submission" date="2019-09" db="EMBL/GenBank/DDBJ databases">
        <authorList>
            <person name="Leyn A S."/>
        </authorList>
    </citation>
    <scope>NUCLEOTIDE SEQUENCE [LARGE SCALE GENOMIC DNA]</scope>
    <source>
        <strain evidence="2">AA231_1</strain>
    </source>
</reference>
<accession>A0A6I8LWT4</accession>
<dbReference type="AlphaFoldDB" id="A0A6I8LWT4"/>
<feature type="transmembrane region" description="Helical" evidence="1">
    <location>
        <begin position="12"/>
        <end position="30"/>
    </location>
</feature>
<keyword evidence="1" id="KW-0472">Membrane</keyword>
<keyword evidence="3" id="KW-1185">Reference proteome</keyword>
<dbReference type="EMBL" id="CABVGP010000002">
    <property type="protein sequence ID" value="VVJ20287.1"/>
    <property type="molecule type" value="Genomic_DNA"/>
</dbReference>
<protein>
    <submittedName>
        <fullName evidence="2">Uncharacterized protein</fullName>
    </submittedName>
</protein>
<proteinExistence type="predicted"/>
<gene>
    <name evidence="2" type="ORF">AA23TX_05308</name>
</gene>
<dbReference type="RefSeq" id="WP_155545420.1">
    <property type="nucleotide sequence ID" value="NZ_CABVGP010000002.1"/>
</dbReference>
<name>A0A6I8LWT4_9PSEU</name>
<organism evidence="2 3">
    <name type="scientific">Amycolatopsis camponoti</name>
    <dbReference type="NCBI Taxonomy" id="2606593"/>
    <lineage>
        <taxon>Bacteria</taxon>
        <taxon>Bacillati</taxon>
        <taxon>Actinomycetota</taxon>
        <taxon>Actinomycetes</taxon>
        <taxon>Pseudonocardiales</taxon>
        <taxon>Pseudonocardiaceae</taxon>
        <taxon>Amycolatopsis</taxon>
    </lineage>
</organism>
<keyword evidence="1" id="KW-1133">Transmembrane helix</keyword>
<sequence length="221" mass="24718">MDERLARIRIAAFSVLGVAGVLLLFGPLLAKAWSWLVRSREPDWWGAAGQWAGAVGTVAAVAVALWIAIRDGRVTRADRAKRELREWQEQAAKVTAWIETTAAGEVCMIVSNANSEAVHHVVVSFDLVRVLPMTGSTLHRGPEIEPDEYLYAVLPPGKWRMPVRDGRRMEHTTPGVMLAFTDSRNGHWLRLTDGTLIEKTQNVVSRRKIQFPQRISVPESY</sequence>
<evidence type="ECO:0000313" key="3">
    <source>
        <dbReference type="Proteomes" id="UP000399805"/>
    </source>
</evidence>
<evidence type="ECO:0000256" key="1">
    <source>
        <dbReference type="SAM" id="Phobius"/>
    </source>
</evidence>
<feature type="transmembrane region" description="Helical" evidence="1">
    <location>
        <begin position="50"/>
        <end position="69"/>
    </location>
</feature>
<dbReference type="Proteomes" id="UP000399805">
    <property type="component" value="Unassembled WGS sequence"/>
</dbReference>
<evidence type="ECO:0000313" key="2">
    <source>
        <dbReference type="EMBL" id="VVJ20287.1"/>
    </source>
</evidence>